<name>A0A843XV59_COLES</name>
<sequence length="76" mass="8426">MQMLLFRSSSLLAEYPWLLSRSVSTCPRSVLTHYPKLAELVLWEESLVSTLLQAVSTHYPELTIGLLGTGSSVDTT</sequence>
<dbReference type="EMBL" id="NMUH01015268">
    <property type="protein sequence ID" value="MQM23166.1"/>
    <property type="molecule type" value="Genomic_DNA"/>
</dbReference>
<accession>A0A843XV59</accession>
<evidence type="ECO:0000313" key="1">
    <source>
        <dbReference type="EMBL" id="MQM23166.1"/>
    </source>
</evidence>
<keyword evidence="2" id="KW-1185">Reference proteome</keyword>
<gene>
    <name evidence="1" type="ORF">Taro_056229</name>
</gene>
<evidence type="ECO:0000313" key="2">
    <source>
        <dbReference type="Proteomes" id="UP000652761"/>
    </source>
</evidence>
<organism evidence="1 2">
    <name type="scientific">Colocasia esculenta</name>
    <name type="common">Wild taro</name>
    <name type="synonym">Arum esculentum</name>
    <dbReference type="NCBI Taxonomy" id="4460"/>
    <lineage>
        <taxon>Eukaryota</taxon>
        <taxon>Viridiplantae</taxon>
        <taxon>Streptophyta</taxon>
        <taxon>Embryophyta</taxon>
        <taxon>Tracheophyta</taxon>
        <taxon>Spermatophyta</taxon>
        <taxon>Magnoliopsida</taxon>
        <taxon>Liliopsida</taxon>
        <taxon>Araceae</taxon>
        <taxon>Aroideae</taxon>
        <taxon>Colocasieae</taxon>
        <taxon>Colocasia</taxon>
    </lineage>
</organism>
<reference evidence="1" key="1">
    <citation type="submission" date="2017-07" db="EMBL/GenBank/DDBJ databases">
        <title>Taro Niue Genome Assembly and Annotation.</title>
        <authorList>
            <person name="Atibalentja N."/>
            <person name="Keating K."/>
            <person name="Fields C.J."/>
        </authorList>
    </citation>
    <scope>NUCLEOTIDE SEQUENCE</scope>
    <source>
        <strain evidence="1">Niue_2</strain>
        <tissue evidence="1">Leaf</tissue>
    </source>
</reference>
<proteinExistence type="predicted"/>
<dbReference type="Proteomes" id="UP000652761">
    <property type="component" value="Unassembled WGS sequence"/>
</dbReference>
<dbReference type="AlphaFoldDB" id="A0A843XV59"/>
<comment type="caution">
    <text evidence="1">The sequence shown here is derived from an EMBL/GenBank/DDBJ whole genome shotgun (WGS) entry which is preliminary data.</text>
</comment>
<protein>
    <submittedName>
        <fullName evidence="1">Uncharacterized protein</fullName>
    </submittedName>
</protein>